<sequence>MKTSYKTGTILNEMENLIAYSCQSKDISTEKFDTFHSALIKKHFGAIEANINRETKTLELKVAVRENNYAHINITYKSLENFLKSCLEDDLGSLAFYQNMLTFYNVGISE</sequence>
<reference evidence="1 2" key="1">
    <citation type="submission" date="2023-07" db="EMBL/GenBank/DDBJ databases">
        <title>Genomic Encyclopedia of Type Strains, Phase IV (KMG-IV): sequencing the most valuable type-strain genomes for metagenomic binning, comparative biology and taxonomic classification.</title>
        <authorList>
            <person name="Goeker M."/>
        </authorList>
    </citation>
    <scope>NUCLEOTIDE SEQUENCE [LARGE SCALE GENOMIC DNA]</scope>
    <source>
        <strain evidence="1 2">DSM 102814</strain>
    </source>
</reference>
<dbReference type="Proteomes" id="UP001257659">
    <property type="component" value="Unassembled WGS sequence"/>
</dbReference>
<name>A0ABU1K563_9FLAO</name>
<dbReference type="EMBL" id="JAVDQA010000001">
    <property type="protein sequence ID" value="MDR6300147.1"/>
    <property type="molecule type" value="Genomic_DNA"/>
</dbReference>
<accession>A0ABU1K563</accession>
<proteinExistence type="predicted"/>
<protein>
    <submittedName>
        <fullName evidence="1">Uncharacterized protein</fullName>
    </submittedName>
</protein>
<dbReference type="RefSeq" id="WP_309727052.1">
    <property type="nucleotide sequence ID" value="NZ_JAVDQA010000001.1"/>
</dbReference>
<evidence type="ECO:0000313" key="2">
    <source>
        <dbReference type="Proteomes" id="UP001257659"/>
    </source>
</evidence>
<comment type="caution">
    <text evidence="1">The sequence shown here is derived from an EMBL/GenBank/DDBJ whole genome shotgun (WGS) entry which is preliminary data.</text>
</comment>
<gene>
    <name evidence="1" type="ORF">GGR31_000763</name>
</gene>
<organism evidence="1 2">
    <name type="scientific">Mesonia maritima</name>
    <dbReference type="NCBI Taxonomy" id="1793873"/>
    <lineage>
        <taxon>Bacteria</taxon>
        <taxon>Pseudomonadati</taxon>
        <taxon>Bacteroidota</taxon>
        <taxon>Flavobacteriia</taxon>
        <taxon>Flavobacteriales</taxon>
        <taxon>Flavobacteriaceae</taxon>
        <taxon>Mesonia</taxon>
    </lineage>
</organism>
<keyword evidence="2" id="KW-1185">Reference proteome</keyword>
<evidence type="ECO:0000313" key="1">
    <source>
        <dbReference type="EMBL" id="MDR6300147.1"/>
    </source>
</evidence>